<organism evidence="4 5">
    <name type="scientific">Rhizobium lusitanum</name>
    <dbReference type="NCBI Taxonomy" id="293958"/>
    <lineage>
        <taxon>Bacteria</taxon>
        <taxon>Pseudomonadati</taxon>
        <taxon>Pseudomonadota</taxon>
        <taxon>Alphaproteobacteria</taxon>
        <taxon>Hyphomicrobiales</taxon>
        <taxon>Rhizobiaceae</taxon>
        <taxon>Rhizobium/Agrobacterium group</taxon>
        <taxon>Rhizobium</taxon>
    </lineage>
</organism>
<evidence type="ECO:0000256" key="2">
    <source>
        <dbReference type="ARBA" id="ARBA00022777"/>
    </source>
</evidence>
<dbReference type="GO" id="GO:0019563">
    <property type="term" value="P:glycerol catabolic process"/>
    <property type="evidence" value="ECO:0007669"/>
    <property type="project" value="TreeGrafter"/>
</dbReference>
<evidence type="ECO:0000313" key="4">
    <source>
        <dbReference type="EMBL" id="NEI74504.1"/>
    </source>
</evidence>
<dbReference type="SMART" id="SM01120">
    <property type="entry name" value="Dak2"/>
    <property type="match status" value="1"/>
</dbReference>
<dbReference type="SUPFAM" id="SSF101473">
    <property type="entry name" value="DhaL-like"/>
    <property type="match status" value="1"/>
</dbReference>
<dbReference type="EMBL" id="WUEY01000032">
    <property type="protein sequence ID" value="NEI74504.1"/>
    <property type="molecule type" value="Genomic_DNA"/>
</dbReference>
<gene>
    <name evidence="4" type="ORF">GR212_33695</name>
</gene>
<dbReference type="GO" id="GO:0005829">
    <property type="term" value="C:cytosol"/>
    <property type="evidence" value="ECO:0007669"/>
    <property type="project" value="TreeGrafter"/>
</dbReference>
<evidence type="ECO:0000259" key="3">
    <source>
        <dbReference type="PROSITE" id="PS51480"/>
    </source>
</evidence>
<dbReference type="InterPro" id="IPR050861">
    <property type="entry name" value="Dihydroxyacetone_Kinase"/>
</dbReference>
<dbReference type="Pfam" id="PF02734">
    <property type="entry name" value="Dak2"/>
    <property type="match status" value="1"/>
</dbReference>
<protein>
    <submittedName>
        <fullName evidence="4">DAK2 domain-containing protein</fullName>
    </submittedName>
</protein>
<dbReference type="RefSeq" id="WP_163993842.1">
    <property type="nucleotide sequence ID" value="NZ_WUEY01000032.1"/>
</dbReference>
<dbReference type="InterPro" id="IPR004007">
    <property type="entry name" value="DhaL_dom"/>
</dbReference>
<dbReference type="PANTHER" id="PTHR28629:SF4">
    <property type="entry name" value="TRIOKINASE_FMN CYCLASE"/>
    <property type="match status" value="1"/>
</dbReference>
<accession>A0A6L9UFU6</accession>
<reference evidence="4 5" key="1">
    <citation type="submission" date="2019-12" db="EMBL/GenBank/DDBJ databases">
        <title>Rhizobium genotypes associated with high levels of biological nitrogen fixation by grain legumes in a temperate-maritime cropping system.</title>
        <authorList>
            <person name="Maluk M."/>
            <person name="Francesc Ferrando Molina F."/>
            <person name="Lopez Del Egido L."/>
            <person name="Lafos M."/>
            <person name="Langarica-Fuentes A."/>
            <person name="Gebre Yohannes G."/>
            <person name="Young M.W."/>
            <person name="Martin P."/>
            <person name="Gantlett R."/>
            <person name="Kenicer G."/>
            <person name="Hawes C."/>
            <person name="Begg G.S."/>
            <person name="Quilliam R.S."/>
            <person name="Squire G.R."/>
            <person name="Poole P.S."/>
            <person name="Young P.W."/>
            <person name="Iannetta P.M."/>
            <person name="James E.K."/>
        </authorList>
    </citation>
    <scope>NUCLEOTIDE SEQUENCE [LARGE SCALE GENOMIC DNA]</scope>
    <source>
        <strain evidence="4 5">JHI1118</strain>
    </source>
</reference>
<dbReference type="GO" id="GO:0004371">
    <property type="term" value="F:glycerone kinase activity"/>
    <property type="evidence" value="ECO:0007669"/>
    <property type="project" value="InterPro"/>
</dbReference>
<dbReference type="PROSITE" id="PS51480">
    <property type="entry name" value="DHAL"/>
    <property type="match status" value="1"/>
</dbReference>
<dbReference type="AlphaFoldDB" id="A0A6L9UFU6"/>
<proteinExistence type="predicted"/>
<sequence length="216" mass="22160">MVIAVSDISQAVRQAQDCFTGAENELNAADAKLGDGDTGGMLKRLADGMARVDLSSTDDLGVAFMNLAMAASTSTGSSLGTLVMTALMTLSKATRTQTTLAAERIPELISDICAAMLARGGAAIGDKTVIDGLQAIAKALGDAEPSTYLAAAAQSANEALETFRDQPNRIGRARLYGDKSRGLDDPGMLALSKFCSALAADDPAGRPATSQEGQLS</sequence>
<evidence type="ECO:0000256" key="1">
    <source>
        <dbReference type="ARBA" id="ARBA00022679"/>
    </source>
</evidence>
<evidence type="ECO:0000313" key="5">
    <source>
        <dbReference type="Proteomes" id="UP000483035"/>
    </source>
</evidence>
<dbReference type="InterPro" id="IPR036117">
    <property type="entry name" value="DhaL_dom_sf"/>
</dbReference>
<name>A0A6L9UFU6_9HYPH</name>
<keyword evidence="2" id="KW-0418">Kinase</keyword>
<dbReference type="Gene3D" id="1.25.40.340">
    <property type="match status" value="1"/>
</dbReference>
<comment type="caution">
    <text evidence="4">The sequence shown here is derived from an EMBL/GenBank/DDBJ whole genome shotgun (WGS) entry which is preliminary data.</text>
</comment>
<dbReference type="Proteomes" id="UP000483035">
    <property type="component" value="Unassembled WGS sequence"/>
</dbReference>
<dbReference type="PANTHER" id="PTHR28629">
    <property type="entry name" value="TRIOKINASE/FMN CYCLASE"/>
    <property type="match status" value="1"/>
</dbReference>
<keyword evidence="1" id="KW-0808">Transferase</keyword>
<feature type="domain" description="DhaL" evidence="3">
    <location>
        <begin position="6"/>
        <end position="200"/>
    </location>
</feature>